<feature type="compositionally biased region" description="Acidic residues" evidence="1">
    <location>
        <begin position="1"/>
        <end position="24"/>
    </location>
</feature>
<evidence type="ECO:0000259" key="2">
    <source>
        <dbReference type="Pfam" id="PF01399"/>
    </source>
</evidence>
<sequence length="611" mass="70768">MSEEDEYLSEESYEFEFEEDDEENSEARPIEEDSPENQYYYAKDLKEDSLKEAGVKFTKLIALLDVNRDTEWIFKSYKQLAKIHYQQQEYTSVLEDVRKLMVVLPGLNGNYAEESVSKILTRYAASSDHVFVKNLYDVIVNHLQDFILSGSSGHRLWLKINVNRLNNLLEINDLEACEQLIDLINDRLENVSELTKNSYALEILAAEIIFTMKTTKSVLRLGELYSRCIQVTPAITHPQVMGVIRECGATVQFFKGNYDKARVDFYESFRNYDEAGSSSKKRVLKYLMICCLLVQSEVSPFESQETQSYAQLSEYKNLMDLVDAYEKLDLMDYLETVNRMKRENDPLASDTLFMNSQDVLIHNLKVNMLLNFAKSYDAVQFDYLIKKLCLDDEDDLEHLLVEMANKGVLSCMKINFTNRYVNFSAKEQEKVFPAALNEVYLKNNVRTLYMLSYKGPWNFAGEELSDLESSDVYDSATQLHALLREEQSPRTWMNVSNIIEIIFGNNALQVDTNSEQGEWLKYMWSSIPKKKIGVSSQKDRVMFEKREESEKILERSQENDEAAANTKKGILESVVSIGLDILEETEPQKTNHKLDLMEQWAHQLGVNIRLE</sequence>
<evidence type="ECO:0000313" key="3">
    <source>
        <dbReference type="EMBL" id="OBA19974.1"/>
    </source>
</evidence>
<dbReference type="InterPro" id="IPR000717">
    <property type="entry name" value="PCI_dom"/>
</dbReference>
<feature type="domain" description="PCI" evidence="2">
    <location>
        <begin position="358"/>
        <end position="424"/>
    </location>
</feature>
<dbReference type="InterPro" id="IPR050871">
    <property type="entry name" value="26S_Proteasome/COP9_Components"/>
</dbReference>
<gene>
    <name evidence="3" type="ORF">METBIDRAFT_32980</name>
</gene>
<dbReference type="RefSeq" id="XP_018710499.1">
    <property type="nucleotide sequence ID" value="XM_018856180.1"/>
</dbReference>
<protein>
    <recommendedName>
        <fullName evidence="2">PCI domain-containing protein</fullName>
    </recommendedName>
</protein>
<keyword evidence="4" id="KW-1185">Reference proteome</keyword>
<name>A0A1A0H7A2_9ASCO</name>
<accession>A0A1A0H7A2</accession>
<dbReference type="STRING" id="869754.A0A1A0H7A2"/>
<dbReference type="AlphaFoldDB" id="A0A1A0H7A2"/>
<dbReference type="Pfam" id="PF01399">
    <property type="entry name" value="PCI"/>
    <property type="match status" value="1"/>
</dbReference>
<dbReference type="GeneID" id="30029156"/>
<comment type="caution">
    <text evidence="3">The sequence shown here is derived from an EMBL/GenBank/DDBJ whole genome shotgun (WGS) entry which is preliminary data.</text>
</comment>
<dbReference type="OrthoDB" id="194139at2759"/>
<dbReference type="Gene3D" id="1.25.40.570">
    <property type="match status" value="1"/>
</dbReference>
<dbReference type="EMBL" id="LXTC01000005">
    <property type="protein sequence ID" value="OBA19974.1"/>
    <property type="molecule type" value="Genomic_DNA"/>
</dbReference>
<dbReference type="PANTHER" id="PTHR10678">
    <property type="entry name" value="26S PROTEASOME NON-ATPASE REGULATORY SUBUNIT 11/COP9 SIGNALOSOME COMPLEX SUBUNIT 2"/>
    <property type="match status" value="1"/>
</dbReference>
<feature type="region of interest" description="Disordered" evidence="1">
    <location>
        <begin position="1"/>
        <end position="37"/>
    </location>
</feature>
<dbReference type="SMART" id="SM00753">
    <property type="entry name" value="PAM"/>
    <property type="match status" value="1"/>
</dbReference>
<evidence type="ECO:0000256" key="1">
    <source>
        <dbReference type="SAM" id="MobiDB-lite"/>
    </source>
</evidence>
<reference evidence="3 4" key="1">
    <citation type="submission" date="2016-05" db="EMBL/GenBank/DDBJ databases">
        <title>Comparative genomics of biotechnologically important yeasts.</title>
        <authorList>
            <consortium name="DOE Joint Genome Institute"/>
            <person name="Riley R."/>
            <person name="Haridas S."/>
            <person name="Wolfe K.H."/>
            <person name="Lopes M.R."/>
            <person name="Hittinger C.T."/>
            <person name="Goker M."/>
            <person name="Salamov A."/>
            <person name="Wisecaver J."/>
            <person name="Long T.M."/>
            <person name="Aerts A.L."/>
            <person name="Barry K."/>
            <person name="Choi C."/>
            <person name="Clum A."/>
            <person name="Coughlan A.Y."/>
            <person name="Deshpande S."/>
            <person name="Douglass A.P."/>
            <person name="Hanson S.J."/>
            <person name="Klenk H.-P."/>
            <person name="LaButti K."/>
            <person name="Lapidus A."/>
            <person name="Lindquist E."/>
            <person name="Lipzen A."/>
            <person name="Meier-kolthoff J.P."/>
            <person name="Ohm R.A."/>
            <person name="Otillar R.P."/>
            <person name="Pangilinan J."/>
            <person name="Peng Y."/>
            <person name="Rokas A."/>
            <person name="Rosa C.A."/>
            <person name="Scheuner C."/>
            <person name="Sibirny A.A."/>
            <person name="Slot J.C."/>
            <person name="Stielow J.B."/>
            <person name="Sun H."/>
            <person name="Kurtzman C.P."/>
            <person name="Blackwell M."/>
            <person name="Grigoriev I.V."/>
            <person name="Jeffries T.W."/>
        </authorList>
    </citation>
    <scope>NUCLEOTIDE SEQUENCE [LARGE SCALE GENOMIC DNA]</scope>
    <source>
        <strain evidence="3 4">NRRL YB-4993</strain>
    </source>
</reference>
<proteinExistence type="predicted"/>
<dbReference type="Proteomes" id="UP000092555">
    <property type="component" value="Unassembled WGS sequence"/>
</dbReference>
<evidence type="ECO:0000313" key="4">
    <source>
        <dbReference type="Proteomes" id="UP000092555"/>
    </source>
</evidence>
<organism evidence="3 4">
    <name type="scientific">Metschnikowia bicuspidata var. bicuspidata NRRL YB-4993</name>
    <dbReference type="NCBI Taxonomy" id="869754"/>
    <lineage>
        <taxon>Eukaryota</taxon>
        <taxon>Fungi</taxon>
        <taxon>Dikarya</taxon>
        <taxon>Ascomycota</taxon>
        <taxon>Saccharomycotina</taxon>
        <taxon>Pichiomycetes</taxon>
        <taxon>Metschnikowiaceae</taxon>
        <taxon>Metschnikowia</taxon>
    </lineage>
</organism>